<feature type="transmembrane region" description="Helical" evidence="6">
    <location>
        <begin position="96"/>
        <end position="119"/>
    </location>
</feature>
<evidence type="ECO:0000313" key="8">
    <source>
        <dbReference type="Proteomes" id="UP000619743"/>
    </source>
</evidence>
<evidence type="ECO:0000256" key="4">
    <source>
        <dbReference type="ARBA" id="ARBA00022989"/>
    </source>
</evidence>
<evidence type="ECO:0000313" key="7">
    <source>
        <dbReference type="EMBL" id="GGA63693.1"/>
    </source>
</evidence>
<evidence type="ECO:0000256" key="2">
    <source>
        <dbReference type="ARBA" id="ARBA00009773"/>
    </source>
</evidence>
<feature type="transmembrane region" description="Helical" evidence="6">
    <location>
        <begin position="66"/>
        <end position="84"/>
    </location>
</feature>
<dbReference type="AlphaFoldDB" id="A0A8J2U1R3"/>
<feature type="transmembrane region" description="Helical" evidence="6">
    <location>
        <begin position="332"/>
        <end position="353"/>
    </location>
</feature>
<evidence type="ECO:0000256" key="3">
    <source>
        <dbReference type="ARBA" id="ARBA00022692"/>
    </source>
</evidence>
<feature type="transmembrane region" description="Helical" evidence="6">
    <location>
        <begin position="190"/>
        <end position="212"/>
    </location>
</feature>
<keyword evidence="3 6" id="KW-0812">Transmembrane</keyword>
<keyword evidence="5 6" id="KW-0472">Membrane</keyword>
<evidence type="ECO:0000256" key="1">
    <source>
        <dbReference type="ARBA" id="ARBA00004141"/>
    </source>
</evidence>
<proteinExistence type="inferred from homology"/>
<dbReference type="PANTHER" id="PTHR21716">
    <property type="entry name" value="TRANSMEMBRANE PROTEIN"/>
    <property type="match status" value="1"/>
</dbReference>
<sequence length="392" mass="42906">MPSSPPHVNPVISHGPRVRLSVNTSKQGTDAMTQTPFRNPRSWLLIGLLLAAVYVCYQLILPYIEPIILALIFGILMAPINQWLQKKLGNRANLTAVLSCILLTLVILLPAFTVIVAIVRQGITYTVDLRSWIDQGGLETMLAHPWVQIVKAKLEIILPDDFLTPENLRTQVVGVASGAGKGLVGISTGVLGSLSHFLMQLTLMLFALFFVLRDYDRMVDFFRHALPLSRTQEDALLEEIEAVSKSALLGTILTAMTQGIVGGFAMWLAGFPGLFWGTIMAFASLIPVVGTALIWLPAALFLIISGDSGWGIFLIVWGVAVVGSIDNFVRPLFMQGAGSLNTVVIFFSLLGGLHMFGLMGLLYGPLIVALTLVLFHLYETEFRDFLDQQDQT</sequence>
<reference evidence="8" key="1">
    <citation type="journal article" date="2019" name="Int. J. Syst. Evol. Microbiol.">
        <title>The Global Catalogue of Microorganisms (GCM) 10K type strain sequencing project: providing services to taxonomists for standard genome sequencing and annotation.</title>
        <authorList>
            <consortium name="The Broad Institute Genomics Platform"/>
            <consortium name="The Broad Institute Genome Sequencing Center for Infectious Disease"/>
            <person name="Wu L."/>
            <person name="Ma J."/>
        </authorList>
    </citation>
    <scope>NUCLEOTIDE SEQUENCE [LARGE SCALE GENOMIC DNA]</scope>
    <source>
        <strain evidence="8">CGMCC 1.10130</strain>
    </source>
</reference>
<comment type="caution">
    <text evidence="7">The sequence shown here is derived from an EMBL/GenBank/DDBJ whole genome shotgun (WGS) entry which is preliminary data.</text>
</comment>
<dbReference type="InterPro" id="IPR002549">
    <property type="entry name" value="AI-2E-like"/>
</dbReference>
<feature type="transmembrane region" description="Helical" evidence="6">
    <location>
        <begin position="42"/>
        <end position="60"/>
    </location>
</feature>
<dbReference type="Proteomes" id="UP000619743">
    <property type="component" value="Unassembled WGS sequence"/>
</dbReference>
<dbReference type="Pfam" id="PF01594">
    <property type="entry name" value="AI-2E_transport"/>
    <property type="match status" value="1"/>
</dbReference>
<keyword evidence="4 6" id="KW-1133">Transmembrane helix</keyword>
<comment type="similarity">
    <text evidence="2">Belongs to the autoinducer-2 exporter (AI-2E) (TC 2.A.86) family.</text>
</comment>
<dbReference type="PANTHER" id="PTHR21716:SF4">
    <property type="entry name" value="TRANSMEMBRANE PROTEIN 245"/>
    <property type="match status" value="1"/>
</dbReference>
<comment type="subcellular location">
    <subcellularLocation>
        <location evidence="1">Membrane</location>
        <topology evidence="1">Multi-pass membrane protein</topology>
    </subcellularLocation>
</comment>
<evidence type="ECO:0000256" key="5">
    <source>
        <dbReference type="ARBA" id="ARBA00023136"/>
    </source>
</evidence>
<evidence type="ECO:0000256" key="6">
    <source>
        <dbReference type="SAM" id="Phobius"/>
    </source>
</evidence>
<accession>A0A8J2U1R3</accession>
<keyword evidence="8" id="KW-1185">Reference proteome</keyword>
<protein>
    <submittedName>
        <fullName evidence="7">AI-2E family transporter</fullName>
    </submittedName>
</protein>
<feature type="transmembrane region" description="Helical" evidence="6">
    <location>
        <begin position="360"/>
        <end position="378"/>
    </location>
</feature>
<feature type="transmembrane region" description="Helical" evidence="6">
    <location>
        <begin position="308"/>
        <end position="326"/>
    </location>
</feature>
<gene>
    <name evidence="7" type="ORF">GCM10011369_01300</name>
</gene>
<name>A0A8J2U1R3_9GAMM</name>
<organism evidence="7 8">
    <name type="scientific">Neiella marina</name>
    <dbReference type="NCBI Taxonomy" id="508461"/>
    <lineage>
        <taxon>Bacteria</taxon>
        <taxon>Pseudomonadati</taxon>
        <taxon>Pseudomonadota</taxon>
        <taxon>Gammaproteobacteria</taxon>
        <taxon>Alteromonadales</taxon>
        <taxon>Echinimonadaceae</taxon>
        <taxon>Neiella</taxon>
    </lineage>
</organism>
<feature type="transmembrane region" description="Helical" evidence="6">
    <location>
        <begin position="274"/>
        <end position="296"/>
    </location>
</feature>
<dbReference type="EMBL" id="BMDX01000001">
    <property type="protein sequence ID" value="GGA63693.1"/>
    <property type="molecule type" value="Genomic_DNA"/>
</dbReference>
<feature type="transmembrane region" description="Helical" evidence="6">
    <location>
        <begin position="247"/>
        <end position="268"/>
    </location>
</feature>
<dbReference type="GO" id="GO:0016020">
    <property type="term" value="C:membrane"/>
    <property type="evidence" value="ECO:0007669"/>
    <property type="project" value="UniProtKB-SubCell"/>
</dbReference>